<accession>A0A2G8L9T7</accession>
<keyword evidence="1" id="KW-0175">Coiled coil</keyword>
<evidence type="ECO:0000256" key="1">
    <source>
        <dbReference type="SAM" id="Coils"/>
    </source>
</evidence>
<dbReference type="PANTHER" id="PTHR46253:SF1">
    <property type="entry name" value="TAB2"/>
    <property type="match status" value="1"/>
</dbReference>
<dbReference type="GO" id="GO:0043130">
    <property type="term" value="F:ubiquitin binding"/>
    <property type="evidence" value="ECO:0007669"/>
    <property type="project" value="InterPro"/>
</dbReference>
<keyword evidence="5" id="KW-1185">Reference proteome</keyword>
<dbReference type="OrthoDB" id="6288762at2759"/>
<reference evidence="4 5" key="1">
    <citation type="journal article" date="2017" name="PLoS Biol.">
        <title>The sea cucumber genome provides insights into morphological evolution and visceral regeneration.</title>
        <authorList>
            <person name="Zhang X."/>
            <person name="Sun L."/>
            <person name="Yuan J."/>
            <person name="Sun Y."/>
            <person name="Gao Y."/>
            <person name="Zhang L."/>
            <person name="Li S."/>
            <person name="Dai H."/>
            <person name="Hamel J.F."/>
            <person name="Liu C."/>
            <person name="Yu Y."/>
            <person name="Liu S."/>
            <person name="Lin W."/>
            <person name="Guo K."/>
            <person name="Jin S."/>
            <person name="Xu P."/>
            <person name="Storey K.B."/>
            <person name="Huan P."/>
            <person name="Zhang T."/>
            <person name="Zhou Y."/>
            <person name="Zhang J."/>
            <person name="Lin C."/>
            <person name="Li X."/>
            <person name="Xing L."/>
            <person name="Huo D."/>
            <person name="Sun M."/>
            <person name="Wang L."/>
            <person name="Mercier A."/>
            <person name="Li F."/>
            <person name="Yang H."/>
            <person name="Xiang J."/>
        </authorList>
    </citation>
    <scope>NUCLEOTIDE SEQUENCE [LARGE SCALE GENOMIC DNA]</scope>
    <source>
        <strain evidence="4">Shaxun</strain>
        <tissue evidence="4">Muscle</tissue>
    </source>
</reference>
<dbReference type="Proteomes" id="UP000230750">
    <property type="component" value="Unassembled WGS sequence"/>
</dbReference>
<dbReference type="STRING" id="307972.A0A2G8L9T7"/>
<name>A0A2G8L9T7_STIJA</name>
<feature type="region of interest" description="Disordered" evidence="2">
    <location>
        <begin position="308"/>
        <end position="338"/>
    </location>
</feature>
<feature type="region of interest" description="Disordered" evidence="2">
    <location>
        <begin position="1"/>
        <end position="26"/>
    </location>
</feature>
<evidence type="ECO:0000259" key="3">
    <source>
        <dbReference type="PROSITE" id="PS51140"/>
    </source>
</evidence>
<evidence type="ECO:0000313" key="5">
    <source>
        <dbReference type="Proteomes" id="UP000230750"/>
    </source>
</evidence>
<sequence>MAAVTPRSRTHEEIQQDLQNINPEIPLEHLRQSLEEHNYDISRVQQDLLQENSERNQPPKLNPNINSHMYNMDRHSVSPQPSTQRQSRSVSEDNSMRGMHKAPQGLSTGGCKTNRPGHMRSHTWDQDTQLNYTSSPLTRSTAGGLHVNTNLEVAQARSPQHSPRSDVGVWLPPMLHPRQKYVATLNLSNADHGNLKESSNHSLMTTQQISPITAQQKSHIRTSPSAEVSHTSSLLPWTLSKPSKPWVHPCEDENCPVQNTQANSPHSLQPLNVRREAIGAIDWSKVPKSPPTVITSISSPVAPPVVSITTPDATDRPVEVPDEPTNSESPKNNIGSELKKQTRLQALLAHQKARFGLIKRRVEETKIKTDAMRKEVADMEKDLDRRRAQTPASSFASPEAISGLQERKRGLQIDVECLQRDIHLTHAKQRELLNQDSFNFYNNMATEPSQHPVYRGLLLPVLSVCYMSVASVYPIVLCIVSVEPKLLIMSYQFSMFTRFLCLSVFVMDVPDRSVCCDECNMWIEFEVSGLECDLNSASSRDIVFVIDKCVKFKELEELLNSCNCEWTEVRTSLKTPVLQLRVKSISNGVAMLAASRTMSTCQHVKCVEGPEQRAYHHLHLARADGHLEFL</sequence>
<dbReference type="AlphaFoldDB" id="A0A2G8L9T7"/>
<dbReference type="PROSITE" id="PS51140">
    <property type="entry name" value="CUE"/>
    <property type="match status" value="1"/>
</dbReference>
<dbReference type="EMBL" id="MRZV01000158">
    <property type="protein sequence ID" value="PIK56975.1"/>
    <property type="molecule type" value="Genomic_DNA"/>
</dbReference>
<proteinExistence type="predicted"/>
<feature type="coiled-coil region" evidence="1">
    <location>
        <begin position="362"/>
        <end position="421"/>
    </location>
</feature>
<protein>
    <submittedName>
        <fullName evidence="4">Map3k7ip2 protein</fullName>
    </submittedName>
</protein>
<feature type="compositionally biased region" description="Polar residues" evidence="2">
    <location>
        <begin position="324"/>
        <end position="335"/>
    </location>
</feature>
<gene>
    <name evidence="4" type="ORF">BSL78_06116</name>
</gene>
<dbReference type="InterPro" id="IPR003892">
    <property type="entry name" value="CUE"/>
</dbReference>
<feature type="compositionally biased region" description="Low complexity" evidence="2">
    <location>
        <begin position="77"/>
        <end position="89"/>
    </location>
</feature>
<organism evidence="4 5">
    <name type="scientific">Stichopus japonicus</name>
    <name type="common">Sea cucumber</name>
    <dbReference type="NCBI Taxonomy" id="307972"/>
    <lineage>
        <taxon>Eukaryota</taxon>
        <taxon>Metazoa</taxon>
        <taxon>Echinodermata</taxon>
        <taxon>Eleutherozoa</taxon>
        <taxon>Echinozoa</taxon>
        <taxon>Holothuroidea</taxon>
        <taxon>Aspidochirotacea</taxon>
        <taxon>Aspidochirotida</taxon>
        <taxon>Stichopodidae</taxon>
        <taxon>Apostichopus</taxon>
    </lineage>
</organism>
<evidence type="ECO:0000313" key="4">
    <source>
        <dbReference type="EMBL" id="PIK56975.1"/>
    </source>
</evidence>
<dbReference type="PANTHER" id="PTHR46253">
    <property type="entry name" value="TGF-BETA-ACTIVATED KINASE 1 AND MAP3K7-BINDING PROTEIN TAB"/>
    <property type="match status" value="1"/>
</dbReference>
<comment type="caution">
    <text evidence="4">The sequence shown here is derived from an EMBL/GenBank/DDBJ whole genome shotgun (WGS) entry which is preliminary data.</text>
</comment>
<feature type="region of interest" description="Disordered" evidence="2">
    <location>
        <begin position="52"/>
        <end position="128"/>
    </location>
</feature>
<feature type="domain" description="CUE" evidence="3">
    <location>
        <begin position="10"/>
        <end position="53"/>
    </location>
</feature>
<evidence type="ECO:0000256" key="2">
    <source>
        <dbReference type="SAM" id="MobiDB-lite"/>
    </source>
</evidence>